<accession>A0A6G3MDN9</accession>
<dbReference type="GO" id="GO:0003677">
    <property type="term" value="F:DNA binding"/>
    <property type="evidence" value="ECO:0007669"/>
    <property type="project" value="InterPro"/>
</dbReference>
<dbReference type="PANTHER" id="PTHR36498">
    <property type="entry name" value="TATA-BINDING PROTEIN-ASSOCIATED FACTOR 172"/>
    <property type="match status" value="1"/>
</dbReference>
<dbReference type="GO" id="GO:0017025">
    <property type="term" value="F:TBP-class protein binding"/>
    <property type="evidence" value="ECO:0007669"/>
    <property type="project" value="InterPro"/>
</dbReference>
<proteinExistence type="predicted"/>
<protein>
    <submittedName>
        <fullName evidence="1">TATA-binding protein-associated factor 172 (Trinotate prediction)</fullName>
    </submittedName>
</protein>
<dbReference type="PANTHER" id="PTHR36498:SF1">
    <property type="entry name" value="TATA-BINDING PROTEIN-ASSOCIATED FACTOR 172"/>
    <property type="match status" value="1"/>
</dbReference>
<evidence type="ECO:0000313" key="1">
    <source>
        <dbReference type="EMBL" id="NDJ92142.1"/>
    </source>
</evidence>
<dbReference type="GO" id="GO:0016887">
    <property type="term" value="F:ATP hydrolysis activity"/>
    <property type="evidence" value="ECO:0007669"/>
    <property type="project" value="InterPro"/>
</dbReference>
<dbReference type="InterPro" id="IPR011989">
    <property type="entry name" value="ARM-like"/>
</dbReference>
<dbReference type="EMBL" id="GHBP01000119">
    <property type="protein sequence ID" value="NDJ92142.1"/>
    <property type="molecule type" value="Transcribed_RNA"/>
</dbReference>
<dbReference type="InterPro" id="IPR044972">
    <property type="entry name" value="Mot1"/>
</dbReference>
<dbReference type="SUPFAM" id="SSF48371">
    <property type="entry name" value="ARM repeat"/>
    <property type="match status" value="1"/>
</dbReference>
<reference evidence="1" key="1">
    <citation type="submission" date="2018-11" db="EMBL/GenBank/DDBJ databases">
        <title>Henneguya salminicola genome and transcriptome.</title>
        <authorList>
            <person name="Yahalomi D."/>
            <person name="Atkinson S.D."/>
            <person name="Neuhof M."/>
            <person name="Chang E.S."/>
            <person name="Philippe H."/>
            <person name="Cartwright P."/>
            <person name="Bartholomew J.L."/>
            <person name="Huchon D."/>
        </authorList>
    </citation>
    <scope>NUCLEOTIDE SEQUENCE</scope>
    <source>
        <strain evidence="1">Hz1</strain>
        <tissue evidence="1">Whole</tissue>
    </source>
</reference>
<sequence>MVHLNRDVLKLSDILIALIKHDSKDWRIILSCITAFKYLLLSCENNSDTILLKLYPQIYKCLSNQTEDVIMASCQLLNTFLKSVVVLFKSNIIDLIHSLTNLIVNADELTSTVSSVVELLSRVLSFTDSSVDYCKINDIFMLNPNFEIQKFYLKLLQLCQHSSLDVRTSTIMSLAYIVKYININVLFKESPEVPKLYAYVLFYITLTQPDQSIRDHCQNAFSSFLETLTFDNLDLITRWWCSTHIKLLSHPSRTPILITHEFANFHNVFSEENNCVGGYQIGATSNSFENTEIDCRISASLLLSKLIEKQITKFSSYVDSVLDISQFLQSTDYFIKYSVLLTILEVIIKHGLCSINETTLELIRSQLFKELSYENMNTENNVRDEIFSFINLLESFKVV</sequence>
<name>A0A6G3MDN9_HENSL</name>
<dbReference type="InterPro" id="IPR016024">
    <property type="entry name" value="ARM-type_fold"/>
</dbReference>
<organism evidence="1">
    <name type="scientific">Henneguya salminicola</name>
    <name type="common">Myxosporean</name>
    <dbReference type="NCBI Taxonomy" id="69463"/>
    <lineage>
        <taxon>Eukaryota</taxon>
        <taxon>Metazoa</taxon>
        <taxon>Cnidaria</taxon>
        <taxon>Myxozoa</taxon>
        <taxon>Myxosporea</taxon>
        <taxon>Bivalvulida</taxon>
        <taxon>Platysporina</taxon>
        <taxon>Myxobolidae</taxon>
        <taxon>Henneguya</taxon>
    </lineage>
</organism>
<dbReference type="Gene3D" id="1.25.10.10">
    <property type="entry name" value="Leucine-rich Repeat Variant"/>
    <property type="match status" value="1"/>
</dbReference>
<dbReference type="AlphaFoldDB" id="A0A6G3MDN9"/>